<evidence type="ECO:0000259" key="2">
    <source>
        <dbReference type="Pfam" id="PF13649"/>
    </source>
</evidence>
<dbReference type="Pfam" id="PF13649">
    <property type="entry name" value="Methyltransf_25"/>
    <property type="match status" value="1"/>
</dbReference>
<evidence type="ECO:0000313" key="4">
    <source>
        <dbReference type="Proteomes" id="UP000807769"/>
    </source>
</evidence>
<dbReference type="PANTHER" id="PTHR43591">
    <property type="entry name" value="METHYLTRANSFERASE"/>
    <property type="match status" value="1"/>
</dbReference>
<feature type="region of interest" description="Disordered" evidence="1">
    <location>
        <begin position="373"/>
        <end position="463"/>
    </location>
</feature>
<dbReference type="SUPFAM" id="SSF53335">
    <property type="entry name" value="S-adenosyl-L-methionine-dependent methyltransferases"/>
    <property type="match status" value="1"/>
</dbReference>
<dbReference type="RefSeq" id="XP_041197227.1">
    <property type="nucleotide sequence ID" value="XM_041342113.1"/>
</dbReference>
<feature type="region of interest" description="Disordered" evidence="1">
    <location>
        <begin position="558"/>
        <end position="590"/>
    </location>
</feature>
<dbReference type="GO" id="GO:0008168">
    <property type="term" value="F:methyltransferase activity"/>
    <property type="evidence" value="ECO:0007669"/>
    <property type="project" value="TreeGrafter"/>
</dbReference>
<comment type="caution">
    <text evidence="3">The sequence shown here is derived from an EMBL/GenBank/DDBJ whole genome shotgun (WGS) entry which is preliminary data.</text>
</comment>
<dbReference type="EMBL" id="JABBWG010000005">
    <property type="protein sequence ID" value="KAG1822821.1"/>
    <property type="molecule type" value="Genomic_DNA"/>
</dbReference>
<feature type="region of interest" description="Disordered" evidence="1">
    <location>
        <begin position="259"/>
        <end position="360"/>
    </location>
</feature>
<feature type="compositionally biased region" description="Low complexity" evidence="1">
    <location>
        <begin position="273"/>
        <end position="311"/>
    </location>
</feature>
<sequence length="1001" mass="106013">MYPTPGGLSPWSASSYPSKPIPTAPPSSPPQPNLILRGPVGVLPLSRAAPGASTAKPIPNSLRAEDNSSPSDAALVLNVHGGIDTSGRLHHGFRRHEVPYPRNHERNVLDLDAVDTLLARQMSGGSLTWHVFPPSWNKPPPDVPLKRILDIGSGNGVWVVEAAKHWKACEVVGLDVVSLHPDLVRLSRDKDLLKRVSWVQANFLEGLPFANESFDFVHVKRIARGVPEDKWDDLFEEITRVMKPGAAFEVIEEDLSFPGRSDVEGSEVGTLRSKGSSVSISTSSPSPGTESGRNSAIGSTSSSDSAGSMSAVTTPDSIPSITINTHPHRSNIEGPSNSKHEREHPTISTSLPTNSHSVASNNTHANAFIHRSLRQPPSGNISHETVTLARPSTTSPSSPSFQPFTPLPSSQPPLSNPSQPFLSSSSSQSTFLSFSSDSSTPTPSMMNHTSTPSLTPRPPPSHKFNKAAQAVLMEPMHAPFFVSVGSVTASGSSGSSSASVSGSVTGSGSLFASGSGFGTSPSSGSPPVPQKRNKAAQAVLMEPPTPFFVLPQNKSRVSLMGESSSSSSSSGRDSQSQTGKGRSRGSLGSRVSVGLGNLGFGVRSGTSVGVGSPSSSSRLLEDELGEGTEVQFPVGTPPDLRGGAALDSGSVVSPPLDARGVVPLDSRGVAPLDSRGVVPPDSRGVIPPDPRDHTVLETIYNEMHAERFINLSPLSLLANTVGLWFKGESLFIASFSSGADVDRVELRRVPHSKSAMSGFELTGTCRRSHAPANLLRFPPLREPDGANTLLSVSSSGVGVGSSSVESAAGAAGHLKNTIISLDGLSNGASPYASLDSAISTQRQTQMRALPNPALDIDLKFLNLHLALRVKEIVACAEAMWEWVSEFQTGSMGRKNLTDGVYVKIMGLTRSQFDELLLRFELDMREHMGLGSVLEDRFNWSMISGPTPQEKRSFDTACEKWEAYRRLGGGDRTPCAVGVAAPHPATRLSRSLRVFVAWKPTA</sequence>
<proteinExistence type="predicted"/>
<feature type="compositionally biased region" description="Pro residues" evidence="1">
    <location>
        <begin position="19"/>
        <end position="32"/>
    </location>
</feature>
<keyword evidence="4" id="KW-1185">Reference proteome</keyword>
<feature type="compositionally biased region" description="Polar residues" evidence="1">
    <location>
        <begin position="346"/>
        <end position="360"/>
    </location>
</feature>
<feature type="compositionally biased region" description="Pro residues" evidence="1">
    <location>
        <begin position="405"/>
        <end position="415"/>
    </location>
</feature>
<evidence type="ECO:0000256" key="1">
    <source>
        <dbReference type="SAM" id="MobiDB-lite"/>
    </source>
</evidence>
<dbReference type="CDD" id="cd02440">
    <property type="entry name" value="AdoMet_MTases"/>
    <property type="match status" value="1"/>
</dbReference>
<feature type="compositionally biased region" description="Low complexity" evidence="1">
    <location>
        <begin position="558"/>
        <end position="576"/>
    </location>
</feature>
<feature type="compositionally biased region" description="Polar residues" evidence="1">
    <location>
        <begin position="312"/>
        <end position="325"/>
    </location>
</feature>
<name>A0A9P7EJL9_9AGAM</name>
<accession>A0A9P7EJL9</accession>
<evidence type="ECO:0000313" key="3">
    <source>
        <dbReference type="EMBL" id="KAG1822821.1"/>
    </source>
</evidence>
<reference evidence="3" key="1">
    <citation type="journal article" date="2020" name="New Phytol.">
        <title>Comparative genomics reveals dynamic genome evolution in host specialist ectomycorrhizal fungi.</title>
        <authorList>
            <person name="Lofgren L.A."/>
            <person name="Nguyen N.H."/>
            <person name="Vilgalys R."/>
            <person name="Ruytinx J."/>
            <person name="Liao H.L."/>
            <person name="Branco S."/>
            <person name="Kuo A."/>
            <person name="LaButti K."/>
            <person name="Lipzen A."/>
            <person name="Andreopoulos W."/>
            <person name="Pangilinan J."/>
            <person name="Riley R."/>
            <person name="Hundley H."/>
            <person name="Na H."/>
            <person name="Barry K."/>
            <person name="Grigoriev I.V."/>
            <person name="Stajich J.E."/>
            <person name="Kennedy P.G."/>
        </authorList>
    </citation>
    <scope>NUCLEOTIDE SEQUENCE</scope>
    <source>
        <strain evidence="3">MN1</strain>
    </source>
</reference>
<dbReference type="AlphaFoldDB" id="A0A9P7EJL9"/>
<dbReference type="Proteomes" id="UP000807769">
    <property type="component" value="Unassembled WGS sequence"/>
</dbReference>
<feature type="region of interest" description="Disordered" evidence="1">
    <location>
        <begin position="515"/>
        <end position="535"/>
    </location>
</feature>
<protein>
    <recommendedName>
        <fullName evidence="2">Methyltransferase domain-containing protein</fullName>
    </recommendedName>
</protein>
<dbReference type="PANTHER" id="PTHR43591:SF24">
    <property type="entry name" value="2-METHOXY-6-POLYPRENYL-1,4-BENZOQUINOL METHYLASE, MITOCHONDRIAL"/>
    <property type="match status" value="1"/>
</dbReference>
<dbReference type="GeneID" id="64636129"/>
<feature type="compositionally biased region" description="Low complexity" evidence="1">
    <location>
        <begin position="416"/>
        <end position="454"/>
    </location>
</feature>
<feature type="domain" description="Methyltransferase" evidence="2">
    <location>
        <begin position="148"/>
        <end position="245"/>
    </location>
</feature>
<dbReference type="InterPro" id="IPR041698">
    <property type="entry name" value="Methyltransf_25"/>
</dbReference>
<dbReference type="InterPro" id="IPR029063">
    <property type="entry name" value="SAM-dependent_MTases_sf"/>
</dbReference>
<feature type="compositionally biased region" description="Low complexity" evidence="1">
    <location>
        <begin position="391"/>
        <end position="404"/>
    </location>
</feature>
<organism evidence="3 4">
    <name type="scientific">Suillus subaureus</name>
    <dbReference type="NCBI Taxonomy" id="48587"/>
    <lineage>
        <taxon>Eukaryota</taxon>
        <taxon>Fungi</taxon>
        <taxon>Dikarya</taxon>
        <taxon>Basidiomycota</taxon>
        <taxon>Agaricomycotina</taxon>
        <taxon>Agaricomycetes</taxon>
        <taxon>Agaricomycetidae</taxon>
        <taxon>Boletales</taxon>
        <taxon>Suillineae</taxon>
        <taxon>Suillaceae</taxon>
        <taxon>Suillus</taxon>
    </lineage>
</organism>
<dbReference type="Gene3D" id="3.40.50.150">
    <property type="entry name" value="Vaccinia Virus protein VP39"/>
    <property type="match status" value="1"/>
</dbReference>
<feature type="compositionally biased region" description="Polar residues" evidence="1">
    <location>
        <begin position="375"/>
        <end position="385"/>
    </location>
</feature>
<gene>
    <name evidence="3" type="ORF">BJ212DRAFT_1574689</name>
</gene>
<feature type="region of interest" description="Disordered" evidence="1">
    <location>
        <begin position="1"/>
        <end position="69"/>
    </location>
</feature>
<dbReference type="OrthoDB" id="2013972at2759"/>